<feature type="transmembrane region" description="Helical" evidence="1">
    <location>
        <begin position="21"/>
        <end position="39"/>
    </location>
</feature>
<keyword evidence="1" id="KW-1133">Transmembrane helix</keyword>
<keyword evidence="4" id="KW-1185">Reference proteome</keyword>
<evidence type="ECO:0000313" key="4">
    <source>
        <dbReference type="Proteomes" id="UP000002531"/>
    </source>
</evidence>
<dbReference type="AlphaFoldDB" id="Q3SVX2"/>
<keyword evidence="1" id="KW-0812">Transmembrane</keyword>
<evidence type="ECO:0000313" key="3">
    <source>
        <dbReference type="EMBL" id="ABA03569.1"/>
    </source>
</evidence>
<dbReference type="HOGENOM" id="CLU_057068_1_1_5"/>
<dbReference type="EMBL" id="CP000115">
    <property type="protein sequence ID" value="ABA03569.1"/>
    <property type="molecule type" value="Genomic_DNA"/>
</dbReference>
<dbReference type="Pfam" id="PF08666">
    <property type="entry name" value="SAF"/>
    <property type="match status" value="1"/>
</dbReference>
<evidence type="ECO:0000256" key="1">
    <source>
        <dbReference type="SAM" id="Phobius"/>
    </source>
</evidence>
<dbReference type="KEGG" id="nwi:Nwi_0302"/>
<accession>Q3SVX2</accession>
<dbReference type="InterPro" id="IPR017592">
    <property type="entry name" value="Pilus_assmbl_Flp-typ_CpaB"/>
</dbReference>
<sequence length="275" mass="29405">MTATQAPRRNVDNQRMNTARIVVLTIAVGAGGLAAYLASGSDKETQPVQTEQLRTVDVLVAKSDIPLGQAVTANDVAWQTWPADSASHSFIRRDQRPDATTQLAGSIARSPFIAGEPIRELKLVSAKGSGFMAAILPTGMRAISTEISPETGAGGFILPNDRVDVILSKREKNADHASGDSVNSETVLGNVRVLAIDQTIEEKNGQKVVVGRTATLELKPEQAETLARSRQMGTLSLALRSLADANAPEGDINDRRRDSINVVRYGVPTQTSVQR</sequence>
<dbReference type="eggNOG" id="COG3745">
    <property type="taxonomic scope" value="Bacteria"/>
</dbReference>
<proteinExistence type="predicted"/>
<evidence type="ECO:0000259" key="2">
    <source>
        <dbReference type="SMART" id="SM00858"/>
    </source>
</evidence>
<dbReference type="Proteomes" id="UP000002531">
    <property type="component" value="Chromosome"/>
</dbReference>
<keyword evidence="1" id="KW-0472">Membrane</keyword>
<organism evidence="3 4">
    <name type="scientific">Nitrobacter winogradskyi (strain ATCC 25391 / DSM 10237 / CIP 104748 / NCIMB 11846 / Nb-255)</name>
    <dbReference type="NCBI Taxonomy" id="323098"/>
    <lineage>
        <taxon>Bacteria</taxon>
        <taxon>Pseudomonadati</taxon>
        <taxon>Pseudomonadota</taxon>
        <taxon>Alphaproteobacteria</taxon>
        <taxon>Hyphomicrobiales</taxon>
        <taxon>Nitrobacteraceae</taxon>
        <taxon>Nitrobacter</taxon>
    </lineage>
</organism>
<dbReference type="STRING" id="323098.Nwi_0302"/>
<name>Q3SVX2_NITWN</name>
<dbReference type="CDD" id="cd11614">
    <property type="entry name" value="SAF_CpaB_FlgA_like"/>
    <property type="match status" value="1"/>
</dbReference>
<feature type="domain" description="SAF" evidence="2">
    <location>
        <begin position="56"/>
        <end position="124"/>
    </location>
</feature>
<dbReference type="InterPro" id="IPR031571">
    <property type="entry name" value="RcpC_dom"/>
</dbReference>
<dbReference type="InterPro" id="IPR013974">
    <property type="entry name" value="SAF"/>
</dbReference>
<dbReference type="NCBIfam" id="TIGR03177">
    <property type="entry name" value="pilus_cpaB"/>
    <property type="match status" value="1"/>
</dbReference>
<protein>
    <submittedName>
        <fullName evidence="3">Flp pilus assembly CpaB</fullName>
    </submittedName>
</protein>
<dbReference type="Pfam" id="PF16976">
    <property type="entry name" value="RcpC"/>
    <property type="match status" value="1"/>
</dbReference>
<gene>
    <name evidence="3" type="ordered locus">Nwi_0302</name>
</gene>
<dbReference type="SMART" id="SM00858">
    <property type="entry name" value="SAF"/>
    <property type="match status" value="1"/>
</dbReference>
<reference evidence="3 4" key="1">
    <citation type="journal article" date="2006" name="Appl. Environ. Microbiol.">
        <title>Genome sequence of the chemolithoautotrophic nitrite-oxidizing bacterium Nitrobacter winogradskyi Nb-255.</title>
        <authorList>
            <person name="Starkenburg S.R."/>
            <person name="Chain P.S."/>
            <person name="Sayavedra-Soto L.A."/>
            <person name="Hauser L."/>
            <person name="Land M.L."/>
            <person name="Larimer F.W."/>
            <person name="Malfatti S.A."/>
            <person name="Klotz M.G."/>
            <person name="Bottomley P.J."/>
            <person name="Arp D.J."/>
            <person name="Hickey W.J."/>
        </authorList>
    </citation>
    <scope>NUCLEOTIDE SEQUENCE [LARGE SCALE GENOMIC DNA]</scope>
    <source>
        <strain evidence="4">ATCC 25391 / DSM 10237 / CIP 104748 / NCIMB 11846 / Nb-255</strain>
    </source>
</reference>